<proteinExistence type="predicted"/>
<keyword evidence="2" id="KW-1185">Reference proteome</keyword>
<protein>
    <submittedName>
        <fullName evidence="1">Site-specific integrase</fullName>
    </submittedName>
</protein>
<dbReference type="EMBL" id="CP114035">
    <property type="protein sequence ID" value="WAP63566.1"/>
    <property type="molecule type" value="Genomic_DNA"/>
</dbReference>
<gene>
    <name evidence="1" type="ORF">OZ911_27440</name>
</gene>
<evidence type="ECO:0000313" key="2">
    <source>
        <dbReference type="Proteomes" id="UP001163982"/>
    </source>
</evidence>
<name>A0ACD4P694_9PSED</name>
<dbReference type="Proteomes" id="UP001163982">
    <property type="component" value="Chromosome"/>
</dbReference>
<sequence>MSIYERAIGSSRIYSWLKELEENPHGYYEVELSDSDSGMYAPLMLSASYIASKDFDPSFEVFELAEQKVTLDMCISGAIHRGESAAGCNWRLKVLGWYKSLPEEDKRKLPIFGNKLSIRRGLTLVPGLEGVESHLNRYSSVADAYDEINEDLRRLGVISSDYQTVKERRENKEEYIPQEPILVDFKRLRMKEFVTLADLEAASEGKPFNDLKHAFAIASLKTTSDSGVRNYLDAFNQVSRFFLERGLTGSEPIAVTLDAFILPRIYSHLEQMIVRGECSPIFANTLLSALRKTLTAIKNLKGYAGPDFVNCQGFDADRVTDQYRPYTSSERRRIAACVDEDILRNNALAQPYQLSGVGEDPVGSNGQVKKGFSTLENARWIFENKLNCSVVGTRIYSRSSGDIYIDGFWRIVNRSGIGLREVLEGWGHHYVVDAQVIAPYAIKLGQITGLNADSLKYLNLDDFEPQHELTGRACLKYWKERSGGGKVMPVDLFDADITWLTTSQAEAVAKIFKDVEALTAAFRDDAPEKARNSLFIWQSSASKAFLQVKSFATGKDGFVTTVFNSYAQRKGIVGDDGAPLNLTPARLRPSFISELVERGVPIREIQLILGHKHIKTTQAYLDRMDFNTFARAKLDVALRELHDRALEAADLALASEQHETQSENLIEVVQIDAPVVVFKTPLASCKNIFNPPDFIKRLSTYVPGRPCSMYNMCLGCENVLLTSSNLPELFAMERDYRKLADVSRVMDTPYGHVVHESLSLLESILGDKSDFTAEELAEGRRLAEFVDTTILIDGVGL</sequence>
<organism evidence="1 2">
    <name type="scientific">Pseudomonas fortuita</name>
    <dbReference type="NCBI Taxonomy" id="3233375"/>
    <lineage>
        <taxon>Bacteria</taxon>
        <taxon>Pseudomonadati</taxon>
        <taxon>Pseudomonadota</taxon>
        <taxon>Gammaproteobacteria</taxon>
        <taxon>Pseudomonadales</taxon>
        <taxon>Pseudomonadaceae</taxon>
        <taxon>Pseudomonas</taxon>
    </lineage>
</organism>
<accession>A0ACD4P694</accession>
<reference evidence="1" key="1">
    <citation type="journal article" date="2024" name="Int. J. Syst. Evol. Microbiol.">
        <title>Pseudomonas fortuita sp. nov., isolated from the endosphere of a wild yam.</title>
        <authorList>
            <person name="Carlier A."/>
            <person name="Beaumel M."/>
            <person name="Moreau S."/>
            <person name="Acar T."/>
            <person name="Sana T.G."/>
            <person name="Cnockaert M."/>
            <person name="Vandamme P."/>
        </authorList>
    </citation>
    <scope>NUCLEOTIDE SEQUENCE</scope>
    <source>
        <strain evidence="1">GMI12077</strain>
    </source>
</reference>
<evidence type="ECO:0000313" key="1">
    <source>
        <dbReference type="EMBL" id="WAP63566.1"/>
    </source>
</evidence>